<dbReference type="EMBL" id="NIDE01000014">
    <property type="protein sequence ID" value="OWK38630.1"/>
    <property type="molecule type" value="Genomic_DNA"/>
</dbReference>
<comment type="caution">
    <text evidence="2">The sequence shown here is derived from an EMBL/GenBank/DDBJ whole genome shotgun (WGS) entry which is preliminary data.</text>
</comment>
<protein>
    <submittedName>
        <fullName evidence="2">RTX toxin</fullName>
    </submittedName>
</protein>
<accession>A0A225DAM9</accession>
<reference evidence="3" key="1">
    <citation type="submission" date="2017-06" db="EMBL/GenBank/DDBJ databases">
        <title>Genome analysis of Fimbriiglobus ruber SP5, the first member of the order Planctomycetales with confirmed chitinolytic capability.</title>
        <authorList>
            <person name="Ravin N.V."/>
            <person name="Rakitin A.L."/>
            <person name="Ivanova A.A."/>
            <person name="Beletsky A.V."/>
            <person name="Kulichevskaya I.S."/>
            <person name="Mardanov A.V."/>
            <person name="Dedysh S.N."/>
        </authorList>
    </citation>
    <scope>NUCLEOTIDE SEQUENCE [LARGE SCALE GENOMIC DNA]</scope>
    <source>
        <strain evidence="3">SP5</strain>
    </source>
</reference>
<feature type="compositionally biased region" description="Polar residues" evidence="1">
    <location>
        <begin position="22"/>
        <end position="31"/>
    </location>
</feature>
<feature type="region of interest" description="Disordered" evidence="1">
    <location>
        <begin position="1"/>
        <end position="78"/>
    </location>
</feature>
<evidence type="ECO:0000313" key="3">
    <source>
        <dbReference type="Proteomes" id="UP000214646"/>
    </source>
</evidence>
<feature type="compositionally biased region" description="Pro residues" evidence="1">
    <location>
        <begin position="64"/>
        <end position="78"/>
    </location>
</feature>
<proteinExistence type="predicted"/>
<feature type="compositionally biased region" description="Low complexity" evidence="1">
    <location>
        <begin position="46"/>
        <end position="63"/>
    </location>
</feature>
<evidence type="ECO:0000256" key="1">
    <source>
        <dbReference type="SAM" id="MobiDB-lite"/>
    </source>
</evidence>
<sequence length="78" mass="7737">MTTAEGTAAAVTLAGTDPNTPPQSLTFTVTTGPAHGTLTGTGADLTYTPTPDTSDRTPSSLPTPTAPPPVPPPPRPLS</sequence>
<keyword evidence="3" id="KW-1185">Reference proteome</keyword>
<dbReference type="Proteomes" id="UP000214646">
    <property type="component" value="Unassembled WGS sequence"/>
</dbReference>
<gene>
    <name evidence="2" type="ORF">FRUB_07750</name>
</gene>
<evidence type="ECO:0000313" key="2">
    <source>
        <dbReference type="EMBL" id="OWK38630.1"/>
    </source>
</evidence>
<organism evidence="2 3">
    <name type="scientific">Fimbriiglobus ruber</name>
    <dbReference type="NCBI Taxonomy" id="1908690"/>
    <lineage>
        <taxon>Bacteria</taxon>
        <taxon>Pseudomonadati</taxon>
        <taxon>Planctomycetota</taxon>
        <taxon>Planctomycetia</taxon>
        <taxon>Gemmatales</taxon>
        <taxon>Gemmataceae</taxon>
        <taxon>Fimbriiglobus</taxon>
    </lineage>
</organism>
<dbReference type="RefSeq" id="WP_238602891.1">
    <property type="nucleotide sequence ID" value="NZ_NIDE01000014.1"/>
</dbReference>
<name>A0A225DAM9_9BACT</name>
<dbReference type="AlphaFoldDB" id="A0A225DAM9"/>